<accession>A0A9X1H6E8</accession>
<name>A0A9X1H6E8_9FLAO</name>
<dbReference type="RefSeq" id="WP_223704500.1">
    <property type="nucleotide sequence ID" value="NZ_JAINUY010000001.1"/>
</dbReference>
<protein>
    <submittedName>
        <fullName evidence="2">Uncharacterized protein</fullName>
    </submittedName>
</protein>
<keyword evidence="1" id="KW-0732">Signal</keyword>
<dbReference type="Proteomes" id="UP001139366">
    <property type="component" value="Unassembled WGS sequence"/>
</dbReference>
<organism evidence="2 3">
    <name type="scientific">Flavobacterium potami</name>
    <dbReference type="NCBI Taxonomy" id="2872310"/>
    <lineage>
        <taxon>Bacteria</taxon>
        <taxon>Pseudomonadati</taxon>
        <taxon>Bacteroidota</taxon>
        <taxon>Flavobacteriia</taxon>
        <taxon>Flavobacteriales</taxon>
        <taxon>Flavobacteriaceae</taxon>
        <taxon>Flavobacterium</taxon>
    </lineage>
</organism>
<feature type="chain" id="PRO_5040968246" evidence="1">
    <location>
        <begin position="19"/>
        <end position="199"/>
    </location>
</feature>
<proteinExistence type="predicted"/>
<comment type="caution">
    <text evidence="2">The sequence shown here is derived from an EMBL/GenBank/DDBJ whole genome shotgun (WGS) entry which is preliminary data.</text>
</comment>
<feature type="signal peptide" evidence="1">
    <location>
        <begin position="1"/>
        <end position="18"/>
    </location>
</feature>
<keyword evidence="3" id="KW-1185">Reference proteome</keyword>
<evidence type="ECO:0000313" key="3">
    <source>
        <dbReference type="Proteomes" id="UP001139366"/>
    </source>
</evidence>
<evidence type="ECO:0000256" key="1">
    <source>
        <dbReference type="SAM" id="SignalP"/>
    </source>
</evidence>
<dbReference type="AlphaFoldDB" id="A0A9X1H6E8"/>
<reference evidence="2 3" key="1">
    <citation type="journal article" date="2023" name="Antonie Van Leeuwenhoek">
        <title>Flavobacterium potami sp. nov., a multi-metal resistance genes harbouring bacterium isolated from shallow river silt.</title>
        <authorList>
            <person name="Li S."/>
            <person name="Mao S."/>
            <person name="Mu W."/>
            <person name="Guo B."/>
            <person name="Li C."/>
            <person name="Zhu Q."/>
            <person name="Hou X."/>
            <person name="Zhao Y."/>
            <person name="Wei S."/>
            <person name="Liu H."/>
            <person name="Liu A."/>
        </authorList>
    </citation>
    <scope>NUCLEOTIDE SEQUENCE [LARGE SCALE GENOMIC DNA]</scope>
    <source>
        <strain evidence="2 3">17A</strain>
    </source>
</reference>
<evidence type="ECO:0000313" key="2">
    <source>
        <dbReference type="EMBL" id="MBZ4033689.1"/>
    </source>
</evidence>
<gene>
    <name evidence="2" type="ORF">K6T82_02860</name>
</gene>
<sequence length="199" mass="23386">MKKTLGLFLMLFSVLNYAQNNSTLKNQKIALKEAERFLNRNDLEMAADILKYTIALDPKSKIGELAGSKYDLIIKNKVLKDILGKWVLFERGSNWGFTEEKDNLKRKVLIITETEFQFYEENIQSKELKTIKTEKIILTKQEDGSRSSFDFVFSDKSLWSFFFDEKFGFLRQFNTGEETNEGRTEIFCGNSELRYKRYN</sequence>
<dbReference type="EMBL" id="JAINUY010000001">
    <property type="protein sequence ID" value="MBZ4033689.1"/>
    <property type="molecule type" value="Genomic_DNA"/>
</dbReference>